<comment type="caution">
    <text evidence="4">The sequence shown here is derived from an EMBL/GenBank/DDBJ whole genome shotgun (WGS) entry which is preliminary data.</text>
</comment>
<proteinExistence type="predicted"/>
<dbReference type="PANTHER" id="PTHR43874">
    <property type="entry name" value="TWO-COMPONENT RESPONSE REGULATOR"/>
    <property type="match status" value="1"/>
</dbReference>
<dbReference type="GO" id="GO:0000160">
    <property type="term" value="P:phosphorelay signal transduction system"/>
    <property type="evidence" value="ECO:0007669"/>
    <property type="project" value="UniProtKB-KW"/>
</dbReference>
<sequence>MSIGVMVGFALMSTGAMVGLVLLSIGVLEGLACAILQVENLGLIDYMINLVQWIQYAKTKLDCIAKNYRSFVPREKKKKQEEKVSTTNQGNTALKMFRENRNIYDLVVTSVNMLDMDAFKLLELVGLEMDLPVSSGMFGRLNSSIVSSLNGICPSVIQPGHSQTLNNLINGSRKMQLAMVNDLNVQDTRVAVGGSCNTLPVSLGSPLLLQSNTQQMKHSGAFGNQSSLSTSLLDLYSFKAKSANLEDFKGDISNVGLNNYIIVNLDYAIKQQWGDSKHDYNGNTNH</sequence>
<dbReference type="PANTHER" id="PTHR43874:SF205">
    <property type="entry name" value="TWO-COMPONENT RESPONSE REGULATOR ORR23"/>
    <property type="match status" value="1"/>
</dbReference>
<gene>
    <name evidence="4" type="ORF">J1N35_014001</name>
</gene>
<protein>
    <submittedName>
        <fullName evidence="4">Uncharacterized protein</fullName>
    </submittedName>
</protein>
<reference evidence="4 5" key="1">
    <citation type="journal article" date="2021" name="Plant Biotechnol. J.">
        <title>Multi-omics assisted identification of the key and species-specific regulatory components of drought-tolerant mechanisms in Gossypium stocksii.</title>
        <authorList>
            <person name="Yu D."/>
            <person name="Ke L."/>
            <person name="Zhang D."/>
            <person name="Wu Y."/>
            <person name="Sun Y."/>
            <person name="Mei J."/>
            <person name="Sun J."/>
            <person name="Sun Y."/>
        </authorList>
    </citation>
    <scope>NUCLEOTIDE SEQUENCE [LARGE SCALE GENOMIC DNA]</scope>
    <source>
        <strain evidence="5">cv. E1</strain>
        <tissue evidence="4">Leaf</tissue>
    </source>
</reference>
<dbReference type="AlphaFoldDB" id="A0A9D3VTY9"/>
<dbReference type="InterPro" id="IPR045279">
    <property type="entry name" value="ARR-like"/>
</dbReference>
<evidence type="ECO:0000256" key="3">
    <source>
        <dbReference type="ARBA" id="ARBA00023163"/>
    </source>
</evidence>
<evidence type="ECO:0000256" key="1">
    <source>
        <dbReference type="ARBA" id="ARBA00023012"/>
    </source>
</evidence>
<dbReference type="EMBL" id="JAIQCV010000005">
    <property type="protein sequence ID" value="KAH1097080.1"/>
    <property type="molecule type" value="Genomic_DNA"/>
</dbReference>
<keyword evidence="1" id="KW-0902">Two-component regulatory system</keyword>
<dbReference type="GO" id="GO:0009736">
    <property type="term" value="P:cytokinin-activated signaling pathway"/>
    <property type="evidence" value="ECO:0007669"/>
    <property type="project" value="InterPro"/>
</dbReference>
<accession>A0A9D3VTY9</accession>
<evidence type="ECO:0000313" key="5">
    <source>
        <dbReference type="Proteomes" id="UP000828251"/>
    </source>
</evidence>
<dbReference type="Proteomes" id="UP000828251">
    <property type="component" value="Unassembled WGS sequence"/>
</dbReference>
<keyword evidence="2" id="KW-0805">Transcription regulation</keyword>
<dbReference type="OrthoDB" id="10433088at2759"/>
<evidence type="ECO:0000256" key="2">
    <source>
        <dbReference type="ARBA" id="ARBA00023015"/>
    </source>
</evidence>
<keyword evidence="3" id="KW-0804">Transcription</keyword>
<evidence type="ECO:0000313" key="4">
    <source>
        <dbReference type="EMBL" id="KAH1097080.1"/>
    </source>
</evidence>
<name>A0A9D3VTY9_9ROSI</name>
<organism evidence="4 5">
    <name type="scientific">Gossypium stocksii</name>
    <dbReference type="NCBI Taxonomy" id="47602"/>
    <lineage>
        <taxon>Eukaryota</taxon>
        <taxon>Viridiplantae</taxon>
        <taxon>Streptophyta</taxon>
        <taxon>Embryophyta</taxon>
        <taxon>Tracheophyta</taxon>
        <taxon>Spermatophyta</taxon>
        <taxon>Magnoliopsida</taxon>
        <taxon>eudicotyledons</taxon>
        <taxon>Gunneridae</taxon>
        <taxon>Pentapetalae</taxon>
        <taxon>rosids</taxon>
        <taxon>malvids</taxon>
        <taxon>Malvales</taxon>
        <taxon>Malvaceae</taxon>
        <taxon>Malvoideae</taxon>
        <taxon>Gossypium</taxon>
    </lineage>
</organism>
<keyword evidence="5" id="KW-1185">Reference proteome</keyword>